<protein>
    <submittedName>
        <fullName evidence="1">Integrase</fullName>
    </submittedName>
</protein>
<proteinExistence type="predicted"/>
<evidence type="ECO:0000313" key="2">
    <source>
        <dbReference type="Proteomes" id="UP000222168"/>
    </source>
</evidence>
<name>A0A2D0KED7_9GAMM</name>
<reference evidence="1 2" key="1">
    <citation type="journal article" date="2017" name="Nat. Microbiol.">
        <title>Natural product diversity associated with the nematode symbionts Photorhabdus and Xenorhabdus.</title>
        <authorList>
            <person name="Tobias N.J."/>
            <person name="Wolff H."/>
            <person name="Djahanschiri B."/>
            <person name="Grundmann F."/>
            <person name="Kronenwerth M."/>
            <person name="Shi Y.M."/>
            <person name="Simonyi S."/>
            <person name="Grun P."/>
            <person name="Shapiro-Ilan D."/>
            <person name="Pidot S.J."/>
            <person name="Stinear T.P."/>
            <person name="Ebersberger I."/>
            <person name="Bode H.B."/>
        </authorList>
    </citation>
    <scope>NUCLEOTIDE SEQUENCE [LARGE SCALE GENOMIC DNA]</scope>
    <source>
        <strain evidence="1 2">DSM 22670</strain>
    </source>
</reference>
<dbReference type="Proteomes" id="UP000222168">
    <property type="component" value="Unassembled WGS sequence"/>
</dbReference>
<organism evidence="1 2">
    <name type="scientific">Xenorhabdus ishibashii</name>
    <dbReference type="NCBI Taxonomy" id="1034471"/>
    <lineage>
        <taxon>Bacteria</taxon>
        <taxon>Pseudomonadati</taxon>
        <taxon>Pseudomonadota</taxon>
        <taxon>Gammaproteobacteria</taxon>
        <taxon>Enterobacterales</taxon>
        <taxon>Morganellaceae</taxon>
        <taxon>Xenorhabdus</taxon>
    </lineage>
</organism>
<dbReference type="EMBL" id="NJAK01000001">
    <property type="protein sequence ID" value="PHM61799.1"/>
    <property type="molecule type" value="Genomic_DNA"/>
</dbReference>
<comment type="caution">
    <text evidence="1">The sequence shown here is derived from an EMBL/GenBank/DDBJ whole genome shotgun (WGS) entry which is preliminary data.</text>
</comment>
<keyword evidence="2" id="KW-1185">Reference proteome</keyword>
<sequence length="48" mass="5549">MLHTNNPIIKYKAGLLNLAEEPGNVSRACKVNRIKRLNRKNTRLFKIT</sequence>
<gene>
    <name evidence="1" type="ORF">Xish_00947</name>
</gene>
<evidence type="ECO:0000313" key="1">
    <source>
        <dbReference type="EMBL" id="PHM61799.1"/>
    </source>
</evidence>
<dbReference type="AlphaFoldDB" id="A0A2D0KED7"/>
<accession>A0A2D0KED7</accession>